<evidence type="ECO:0000256" key="5">
    <source>
        <dbReference type="ARBA" id="ARBA00017058"/>
    </source>
</evidence>
<evidence type="ECO:0000256" key="3">
    <source>
        <dbReference type="ARBA" id="ARBA00008273"/>
    </source>
</evidence>
<evidence type="ECO:0000256" key="2">
    <source>
        <dbReference type="ARBA" id="ARBA00004734"/>
    </source>
</evidence>
<dbReference type="CDD" id="cd01360">
    <property type="entry name" value="Adenylsuccinate_lyase_1"/>
    <property type="match status" value="1"/>
</dbReference>
<comment type="caution">
    <text evidence="14">The sequence shown here is derived from an EMBL/GenBank/DDBJ whole genome shotgun (WGS) entry which is preliminary data.</text>
</comment>
<name>A0A4S8NZI3_9HYPH</name>
<keyword evidence="7 12" id="KW-0456">Lyase</keyword>
<sequence length="442" mass="49183">MIPRYGRDEMVAIWSQQQGYRLWLEVELFALEGMERIEAIPPGTAARIRDRAFIDIKRIADLEKRLQHEALAFLTSVSEQVGEDARFLHYGMTSSDMLDTALAVQICRSIDLLLESLRGLTDSLRARAEEHRDTLCLARTHGRGAEPTTFGLKLAGFYAEFVRSADRLRLARAEIAICKIGGAVGTYATIDPRVELHVAAVLGLAPETVATQAVARDRHAAVMTTLALLAGAIERLATELRHLQRQEVEEVWEGFGQGQKGSSAMPHKRNPIFCENLTGLARLIRSSAMPFLENIALWHERDMSHSSVERVALPDAFILSDFAVHRLTGIIQNLIVDEDRMRANLEKMGGAYGSQRLMLSLIDGGFAREQAYELVQRVAHQARLKGIDFRHAVESEPEIAANLTESAIERAMDPRGYVASVDYIFNRTFGPPVDPSAGRSEL</sequence>
<evidence type="ECO:0000313" key="14">
    <source>
        <dbReference type="EMBL" id="THV20569.1"/>
    </source>
</evidence>
<gene>
    <name evidence="14" type="ORF">FAA97_18395</name>
</gene>
<dbReference type="InterPro" id="IPR004769">
    <property type="entry name" value="Pur_lyase"/>
</dbReference>
<comment type="pathway">
    <text evidence="1 12">Purine metabolism; IMP biosynthesis via de novo pathway; 5-amino-1-(5-phospho-D-ribosyl)imidazole-4-carboxamide from 5-amino-1-(5-phospho-D-ribosyl)imidazole-4-carboxylate: step 2/2.</text>
</comment>
<dbReference type="EC" id="4.3.2.2" evidence="4 11"/>
<dbReference type="PRINTS" id="PR00145">
    <property type="entry name" value="ARGSUCLYASE"/>
</dbReference>
<dbReference type="GO" id="GO:0004018">
    <property type="term" value="F:N6-(1,2-dicarboxyethyl)AMP AMP-lyase (fumarate-forming) activity"/>
    <property type="evidence" value="ECO:0007669"/>
    <property type="project" value="UniProtKB-UniRule"/>
</dbReference>
<dbReference type="Pfam" id="PF10397">
    <property type="entry name" value="ADSL_C"/>
    <property type="match status" value="1"/>
</dbReference>
<dbReference type="Gene3D" id="1.10.275.10">
    <property type="entry name" value="Fumarase/aspartase (N-terminal domain)"/>
    <property type="match status" value="1"/>
</dbReference>
<evidence type="ECO:0000259" key="13">
    <source>
        <dbReference type="SMART" id="SM00998"/>
    </source>
</evidence>
<proteinExistence type="inferred from homology"/>
<comment type="pathway">
    <text evidence="2 12">Purine metabolism; AMP biosynthesis via de novo pathway; AMP from IMP: step 2/2.</text>
</comment>
<evidence type="ECO:0000256" key="7">
    <source>
        <dbReference type="ARBA" id="ARBA00023239"/>
    </source>
</evidence>
<dbReference type="OrthoDB" id="9768878at2"/>
<dbReference type="SMART" id="SM00998">
    <property type="entry name" value="ADSL_C"/>
    <property type="match status" value="1"/>
</dbReference>
<dbReference type="PANTHER" id="PTHR43172:SF1">
    <property type="entry name" value="ADENYLOSUCCINATE LYASE"/>
    <property type="match status" value="1"/>
</dbReference>
<dbReference type="InterPro" id="IPR022761">
    <property type="entry name" value="Fumarate_lyase_N"/>
</dbReference>
<evidence type="ECO:0000256" key="12">
    <source>
        <dbReference type="RuleBase" id="RU361172"/>
    </source>
</evidence>
<dbReference type="SUPFAM" id="SSF48557">
    <property type="entry name" value="L-aspartase-like"/>
    <property type="match status" value="1"/>
</dbReference>
<dbReference type="FunFam" id="1.20.200.10:FF:000008">
    <property type="entry name" value="Adenylosuccinate lyase"/>
    <property type="match status" value="1"/>
</dbReference>
<comment type="catalytic activity">
    <reaction evidence="10">
        <text>N(6)-(1,2-dicarboxyethyl)-AMP = fumarate + AMP</text>
        <dbReference type="Rhea" id="RHEA:16853"/>
        <dbReference type="ChEBI" id="CHEBI:29806"/>
        <dbReference type="ChEBI" id="CHEBI:57567"/>
        <dbReference type="ChEBI" id="CHEBI:456215"/>
        <dbReference type="EC" id="4.3.2.2"/>
    </reaction>
    <physiologicalReaction direction="left-to-right" evidence="10">
        <dbReference type="Rhea" id="RHEA:16854"/>
    </physiologicalReaction>
</comment>
<accession>A0A4S8NZI3</accession>
<dbReference type="AlphaFoldDB" id="A0A4S8NZI3"/>
<dbReference type="InterPro" id="IPR000362">
    <property type="entry name" value="Fumarate_lyase_fam"/>
</dbReference>
<comment type="similarity">
    <text evidence="3 12">Belongs to the lyase 1 family. Adenylosuccinate lyase subfamily.</text>
</comment>
<dbReference type="InterPro" id="IPR024083">
    <property type="entry name" value="Fumarase/histidase_N"/>
</dbReference>
<evidence type="ECO:0000256" key="6">
    <source>
        <dbReference type="ARBA" id="ARBA00022755"/>
    </source>
</evidence>
<dbReference type="GO" id="GO:0070626">
    <property type="term" value="F:(S)-2-(5-amino-1-(5-phospho-D-ribosyl)imidazole-4-carboxamido) succinate lyase (fumarate-forming) activity"/>
    <property type="evidence" value="ECO:0007669"/>
    <property type="project" value="TreeGrafter"/>
</dbReference>
<dbReference type="Proteomes" id="UP000308828">
    <property type="component" value="Unassembled WGS sequence"/>
</dbReference>
<dbReference type="InterPro" id="IPR020557">
    <property type="entry name" value="Fumarate_lyase_CS"/>
</dbReference>
<evidence type="ECO:0000256" key="10">
    <source>
        <dbReference type="ARBA" id="ARBA00049115"/>
    </source>
</evidence>
<comment type="catalytic activity">
    <reaction evidence="8">
        <text>(2S)-2-[5-amino-1-(5-phospho-beta-D-ribosyl)imidazole-4-carboxamido]succinate = 5-amino-1-(5-phospho-beta-D-ribosyl)imidazole-4-carboxamide + fumarate</text>
        <dbReference type="Rhea" id="RHEA:23920"/>
        <dbReference type="ChEBI" id="CHEBI:29806"/>
        <dbReference type="ChEBI" id="CHEBI:58443"/>
        <dbReference type="ChEBI" id="CHEBI:58475"/>
        <dbReference type="EC" id="4.3.2.2"/>
    </reaction>
    <physiologicalReaction direction="left-to-right" evidence="8">
        <dbReference type="Rhea" id="RHEA:23921"/>
    </physiologicalReaction>
</comment>
<evidence type="ECO:0000313" key="15">
    <source>
        <dbReference type="Proteomes" id="UP000308828"/>
    </source>
</evidence>
<dbReference type="NCBIfam" id="TIGR00928">
    <property type="entry name" value="purB"/>
    <property type="match status" value="1"/>
</dbReference>
<keyword evidence="15" id="KW-1185">Reference proteome</keyword>
<dbReference type="PANTHER" id="PTHR43172">
    <property type="entry name" value="ADENYLOSUCCINATE LYASE"/>
    <property type="match status" value="1"/>
</dbReference>
<dbReference type="PROSITE" id="PS00163">
    <property type="entry name" value="FUMARATE_LYASES"/>
    <property type="match status" value="1"/>
</dbReference>
<dbReference type="InterPro" id="IPR019468">
    <property type="entry name" value="AdenyloSucc_lyase_C"/>
</dbReference>
<dbReference type="GO" id="GO:0005829">
    <property type="term" value="C:cytosol"/>
    <property type="evidence" value="ECO:0007669"/>
    <property type="project" value="TreeGrafter"/>
</dbReference>
<dbReference type="Pfam" id="PF00206">
    <property type="entry name" value="Lyase_1"/>
    <property type="match status" value="1"/>
</dbReference>
<dbReference type="Gene3D" id="1.10.40.30">
    <property type="entry name" value="Fumarase/aspartase (C-terminal domain)"/>
    <property type="match status" value="1"/>
</dbReference>
<dbReference type="PRINTS" id="PR00149">
    <property type="entry name" value="FUMRATELYASE"/>
</dbReference>
<evidence type="ECO:0000256" key="11">
    <source>
        <dbReference type="NCBIfam" id="TIGR00928"/>
    </source>
</evidence>
<reference evidence="14 15" key="1">
    <citation type="submission" date="2019-04" db="EMBL/GenBank/DDBJ databases">
        <title>Genome sequence of strain shin9-1.</title>
        <authorList>
            <person name="Gao J."/>
            <person name="Sun J."/>
        </authorList>
    </citation>
    <scope>NUCLEOTIDE SEQUENCE [LARGE SCALE GENOMIC DNA]</scope>
    <source>
        <strain evidence="15">shin9-1</strain>
    </source>
</reference>
<dbReference type="Gene3D" id="1.20.200.10">
    <property type="entry name" value="Fumarase/aspartase (Central domain)"/>
    <property type="match status" value="1"/>
</dbReference>
<feature type="domain" description="Adenylosuccinate lyase C-terminal" evidence="13">
    <location>
        <begin position="349"/>
        <end position="429"/>
    </location>
</feature>
<evidence type="ECO:0000256" key="9">
    <source>
        <dbReference type="ARBA" id="ARBA00030717"/>
    </source>
</evidence>
<dbReference type="EMBL" id="STGV01000007">
    <property type="protein sequence ID" value="THV20569.1"/>
    <property type="molecule type" value="Genomic_DNA"/>
</dbReference>
<evidence type="ECO:0000256" key="8">
    <source>
        <dbReference type="ARBA" id="ARBA00024477"/>
    </source>
</evidence>
<evidence type="ECO:0000256" key="1">
    <source>
        <dbReference type="ARBA" id="ARBA00004706"/>
    </source>
</evidence>
<organism evidence="14 15">
    <name type="scientific">Peteryoungia ipomoeae</name>
    <dbReference type="NCBI Taxonomy" id="1210932"/>
    <lineage>
        <taxon>Bacteria</taxon>
        <taxon>Pseudomonadati</taxon>
        <taxon>Pseudomonadota</taxon>
        <taxon>Alphaproteobacteria</taxon>
        <taxon>Hyphomicrobiales</taxon>
        <taxon>Rhizobiaceae</taxon>
        <taxon>Peteryoungia</taxon>
    </lineage>
</organism>
<dbReference type="InterPro" id="IPR008948">
    <property type="entry name" value="L-Aspartase-like"/>
</dbReference>
<dbReference type="UniPathway" id="UPA00075">
    <property type="reaction ID" value="UER00336"/>
</dbReference>
<evidence type="ECO:0000256" key="4">
    <source>
        <dbReference type="ARBA" id="ARBA00012339"/>
    </source>
</evidence>
<keyword evidence="6 12" id="KW-0658">Purine biosynthesis</keyword>
<dbReference type="RefSeq" id="WP_136600030.1">
    <property type="nucleotide sequence ID" value="NZ_STGV01000007.1"/>
</dbReference>
<dbReference type="GO" id="GO:0044208">
    <property type="term" value="P:'de novo' AMP biosynthetic process"/>
    <property type="evidence" value="ECO:0007669"/>
    <property type="project" value="UniProtKB-UniPathway"/>
</dbReference>
<dbReference type="UniPathway" id="UPA00074">
    <property type="reaction ID" value="UER00132"/>
</dbReference>
<protein>
    <recommendedName>
        <fullName evidence="5 11">Adenylosuccinate lyase</fullName>
        <shortName evidence="12">ASL</shortName>
        <ecNumber evidence="4 11">4.3.2.2</ecNumber>
    </recommendedName>
    <alternativeName>
        <fullName evidence="9 12">Adenylosuccinase</fullName>
    </alternativeName>
</protein>
<dbReference type="GO" id="GO:0006189">
    <property type="term" value="P:'de novo' IMP biosynthetic process"/>
    <property type="evidence" value="ECO:0007669"/>
    <property type="project" value="UniProtKB-UniPathway"/>
</dbReference>